<dbReference type="RefSeq" id="WP_205258249.1">
    <property type="nucleotide sequence ID" value="NZ_BAAAPV010000002.1"/>
</dbReference>
<organism evidence="7 8">
    <name type="scientific">Nakamurella flavida</name>
    <dbReference type="NCBI Taxonomy" id="363630"/>
    <lineage>
        <taxon>Bacteria</taxon>
        <taxon>Bacillati</taxon>
        <taxon>Actinomycetota</taxon>
        <taxon>Actinomycetes</taxon>
        <taxon>Nakamurellales</taxon>
        <taxon>Nakamurellaceae</taxon>
        <taxon>Nakamurella</taxon>
    </lineage>
</organism>
<feature type="transmembrane region" description="Helical" evidence="5">
    <location>
        <begin position="47"/>
        <end position="66"/>
    </location>
</feature>
<evidence type="ECO:0000313" key="8">
    <source>
        <dbReference type="Proteomes" id="UP000663801"/>
    </source>
</evidence>
<evidence type="ECO:0000256" key="5">
    <source>
        <dbReference type="SAM" id="Phobius"/>
    </source>
</evidence>
<evidence type="ECO:0000256" key="4">
    <source>
        <dbReference type="ARBA" id="ARBA00023136"/>
    </source>
</evidence>
<comment type="subcellular location">
    <subcellularLocation>
        <location evidence="1">Membrane</location>
        <topology evidence="1">Multi-pass membrane protein</topology>
    </subcellularLocation>
</comment>
<dbReference type="EMBL" id="JAERWL010000015">
    <property type="protein sequence ID" value="MBM9478127.1"/>
    <property type="molecule type" value="Genomic_DNA"/>
</dbReference>
<keyword evidence="8" id="KW-1185">Reference proteome</keyword>
<proteinExistence type="predicted"/>
<keyword evidence="3 5" id="KW-1133">Transmembrane helix</keyword>
<sequence length="679" mass="71620">MNRTAPWVARLATSDPGLLRLRLALRGAGAVGLIALVAHFVGPWVGIPSVAAMLIGGSVGLQGSFAASGRPPRDVVRVLVWFPLVAAAGAVPAALLSSDHPVQVILFAVLLVLAVFVRRFGLRAQMYGMLGWFAYFFTSFTGFTLDTLPGLLALVVVATGCVILVGAVLFPDRPAAVYTAARRAFTDRVTVLISTAADVVGGSVTTGDGERRLHAAGLRLVEVSLIVEGYLSQPGSLPEGTAESVAVIRRRLLDAELAADELAEAVTQLRHDGMPEQVRTALADALRVVGQGDVDRGREQLRQLDDRLADDHDLDEVRSDVEPAVTAARRLLAATADPLTPAPTGDVTFEGAVALMGGNLPSSANSAKDIAAAQTPRLSLNTRMTIQAAIAAPITVLLGELISPSRYYWALLACLLVLTGTFTTGEVTAKGINRVVGTVAGLGAATLAVHITGTSGWAIVGVMLVCVFLGLYFFRVSYAVMAFAVTTLLGEIYNVLNEFTRALLLTRIIETVVGAAVAVLVVLVILPIRTADARHAAHRAFLIELGALLGDIAVRLREPGRQRSLALDARRLDAQLHQYATVSRPAAGATMLGLARPGALTSISAFTQVAYRARALAASVIRLEPGSRPDLADRCDLLRQEVAVTADPPPPWTPGPDDAMDRRLNALRDAVRALPGGNR</sequence>
<reference evidence="7" key="1">
    <citation type="submission" date="2021-01" db="EMBL/GenBank/DDBJ databases">
        <title>KCTC 19127 draft genome.</title>
        <authorList>
            <person name="An D."/>
        </authorList>
    </citation>
    <scope>NUCLEOTIDE SEQUENCE</scope>
    <source>
        <strain evidence="7">KCTC 19127</strain>
    </source>
</reference>
<feature type="transmembrane region" description="Helical" evidence="5">
    <location>
        <begin position="127"/>
        <end position="145"/>
    </location>
</feature>
<dbReference type="InterPro" id="IPR049453">
    <property type="entry name" value="Memb_transporter_dom"/>
</dbReference>
<evidence type="ECO:0000256" key="3">
    <source>
        <dbReference type="ARBA" id="ARBA00022989"/>
    </source>
</evidence>
<dbReference type="AlphaFoldDB" id="A0A939C7F9"/>
<dbReference type="Proteomes" id="UP000663801">
    <property type="component" value="Unassembled WGS sequence"/>
</dbReference>
<feature type="transmembrane region" description="Helical" evidence="5">
    <location>
        <begin position="78"/>
        <end position="96"/>
    </location>
</feature>
<name>A0A939C7F9_9ACTN</name>
<dbReference type="GO" id="GO:0016020">
    <property type="term" value="C:membrane"/>
    <property type="evidence" value="ECO:0007669"/>
    <property type="project" value="UniProtKB-SubCell"/>
</dbReference>
<gene>
    <name evidence="7" type="ORF">JL107_16895</name>
</gene>
<feature type="transmembrane region" description="Helical" evidence="5">
    <location>
        <begin position="439"/>
        <end position="472"/>
    </location>
</feature>
<evidence type="ECO:0000256" key="1">
    <source>
        <dbReference type="ARBA" id="ARBA00004141"/>
    </source>
</evidence>
<protein>
    <submittedName>
        <fullName evidence="7">FUSC family protein</fullName>
    </submittedName>
</protein>
<accession>A0A939C7F9</accession>
<feature type="transmembrane region" description="Helical" evidence="5">
    <location>
        <begin position="508"/>
        <end position="530"/>
    </location>
</feature>
<evidence type="ECO:0000313" key="7">
    <source>
        <dbReference type="EMBL" id="MBM9478127.1"/>
    </source>
</evidence>
<comment type="caution">
    <text evidence="7">The sequence shown here is derived from an EMBL/GenBank/DDBJ whole genome shotgun (WGS) entry which is preliminary data.</text>
</comment>
<evidence type="ECO:0000256" key="2">
    <source>
        <dbReference type="ARBA" id="ARBA00022692"/>
    </source>
</evidence>
<feature type="transmembrane region" description="Helical" evidence="5">
    <location>
        <begin position="408"/>
        <end position="427"/>
    </location>
</feature>
<feature type="transmembrane region" description="Helical" evidence="5">
    <location>
        <begin position="21"/>
        <end position="41"/>
    </location>
</feature>
<feature type="domain" description="Integral membrane bound transporter" evidence="6">
    <location>
        <begin position="395"/>
        <end position="521"/>
    </location>
</feature>
<dbReference type="Pfam" id="PF13515">
    <property type="entry name" value="FUSC_2"/>
    <property type="match status" value="1"/>
</dbReference>
<feature type="transmembrane region" description="Helical" evidence="5">
    <location>
        <begin position="151"/>
        <end position="170"/>
    </location>
</feature>
<feature type="transmembrane region" description="Helical" evidence="5">
    <location>
        <begin position="102"/>
        <end position="120"/>
    </location>
</feature>
<feature type="transmembrane region" description="Helical" evidence="5">
    <location>
        <begin position="478"/>
        <end position="496"/>
    </location>
</feature>
<keyword evidence="2 5" id="KW-0812">Transmembrane</keyword>
<keyword evidence="4 5" id="KW-0472">Membrane</keyword>
<evidence type="ECO:0000259" key="6">
    <source>
        <dbReference type="Pfam" id="PF13515"/>
    </source>
</evidence>